<evidence type="ECO:0000256" key="5">
    <source>
        <dbReference type="ARBA" id="ARBA00023136"/>
    </source>
</evidence>
<dbReference type="GO" id="GO:0044341">
    <property type="term" value="P:sodium-dependent phosphate transport"/>
    <property type="evidence" value="ECO:0007669"/>
    <property type="project" value="InterPro"/>
</dbReference>
<dbReference type="eggNOG" id="COG1283">
    <property type="taxonomic scope" value="Bacteria"/>
</dbReference>
<accession>Q0PAZ4</accession>
<dbReference type="Proteomes" id="UP000000799">
    <property type="component" value="Chromosome"/>
</dbReference>
<dbReference type="AlphaFoldDB" id="Q0PAZ4"/>
<dbReference type="GO" id="GO:0005436">
    <property type="term" value="F:sodium:phosphate symporter activity"/>
    <property type="evidence" value="ECO:0007669"/>
    <property type="project" value="InterPro"/>
</dbReference>
<evidence type="ECO:0000256" key="2">
    <source>
        <dbReference type="ARBA" id="ARBA00022475"/>
    </source>
</evidence>
<evidence type="ECO:0000256" key="1">
    <source>
        <dbReference type="ARBA" id="ARBA00004651"/>
    </source>
</evidence>
<evidence type="ECO:0000256" key="6">
    <source>
        <dbReference type="SAM" id="Phobius"/>
    </source>
</evidence>
<dbReference type="HOGENOM" id="CLU_1591538_0_0_7"/>
<keyword evidence="5 6" id="KW-0472">Membrane</keyword>
<keyword evidence="2" id="KW-1003">Cell membrane</keyword>
<evidence type="ECO:0000256" key="3">
    <source>
        <dbReference type="ARBA" id="ARBA00022692"/>
    </source>
</evidence>
<sequence>MAILLIGMTNLGIGFKVFSGDLLEKILVKSTDTKIKSILFGTLSTLIMQFSILVSIVTISFLSAGLISLGAGIGIIFGVNLGNTASSWLIVGLTNIKILMLAIPLLIIGVLFFFQKDSILKGLGNIFIGIGFFFLGVDYIKSGFENFKHIIDLSRFDFAGFKGVFVF</sequence>
<dbReference type="EnsemblBacteria" id="CAL34668">
    <property type="protein sequence ID" value="CAL34668"/>
    <property type="gene ID" value="Cj0522"/>
</dbReference>
<proteinExistence type="predicted"/>
<feature type="transmembrane region" description="Helical" evidence="6">
    <location>
        <begin position="122"/>
        <end position="140"/>
    </location>
</feature>
<keyword evidence="8" id="KW-1185">Reference proteome</keyword>
<dbReference type="IntAct" id="Q0PAZ4">
    <property type="interactions" value="2"/>
</dbReference>
<evidence type="ECO:0000256" key="4">
    <source>
        <dbReference type="ARBA" id="ARBA00022989"/>
    </source>
</evidence>
<protein>
    <submittedName>
        <fullName evidence="7">Na+/Pi cotransporter protein</fullName>
    </submittedName>
</protein>
<evidence type="ECO:0000313" key="7">
    <source>
        <dbReference type="EMBL" id="CAL34668.1"/>
    </source>
</evidence>
<keyword evidence="3 6" id="KW-0812">Transmembrane</keyword>
<keyword evidence="4 6" id="KW-1133">Transmembrane helix</keyword>
<comment type="subcellular location">
    <subcellularLocation>
        <location evidence="1">Cell membrane</location>
        <topology evidence="1">Multi-pass membrane protein</topology>
    </subcellularLocation>
</comment>
<dbReference type="EMBL" id="AL111168">
    <property type="protein sequence ID" value="CAL34668.1"/>
    <property type="molecule type" value="Genomic_DNA"/>
</dbReference>
<organism evidence="7 8">
    <name type="scientific">Campylobacter jejuni subsp. jejuni serotype O:2 (strain ATCC 700819 / NCTC 11168)</name>
    <dbReference type="NCBI Taxonomy" id="192222"/>
    <lineage>
        <taxon>Bacteria</taxon>
        <taxon>Pseudomonadati</taxon>
        <taxon>Campylobacterota</taxon>
        <taxon>Epsilonproteobacteria</taxon>
        <taxon>Campylobacterales</taxon>
        <taxon>Campylobacteraceae</taxon>
        <taxon>Campylobacter</taxon>
    </lineage>
</organism>
<dbReference type="GO" id="GO:0005886">
    <property type="term" value="C:plasma membrane"/>
    <property type="evidence" value="ECO:0007669"/>
    <property type="project" value="UniProtKB-SubCell"/>
</dbReference>
<dbReference type="STRING" id="192222.Cj0522"/>
<dbReference type="NCBIfam" id="NF037997">
    <property type="entry name" value="Na_Pi_symport"/>
    <property type="match status" value="1"/>
</dbReference>
<dbReference type="InterPro" id="IPR003841">
    <property type="entry name" value="Na/Pi_transpt"/>
</dbReference>
<name>Q0PAZ4_CAMJE</name>
<dbReference type="Pfam" id="PF02690">
    <property type="entry name" value="Na_Pi_cotrans"/>
    <property type="match status" value="1"/>
</dbReference>
<feature type="transmembrane region" description="Helical" evidence="6">
    <location>
        <begin position="67"/>
        <end position="91"/>
    </location>
</feature>
<evidence type="ECO:0000313" key="8">
    <source>
        <dbReference type="Proteomes" id="UP000000799"/>
    </source>
</evidence>
<feature type="transmembrane region" description="Helical" evidence="6">
    <location>
        <begin position="98"/>
        <end position="116"/>
    </location>
</feature>
<dbReference type="PaxDb" id="192222-Cj0522"/>
<reference evidence="7 8" key="1">
    <citation type="journal article" date="2000" name="Nature">
        <title>The genome sequence of the food-borne pathogen Campylobacter jejuni reveals hypervariable sequences.</title>
        <authorList>
            <person name="Parkhill J."/>
            <person name="Wren B.W."/>
            <person name="Mungall K."/>
            <person name="Ketley J.M."/>
            <person name="Churcher C."/>
            <person name="Basham D."/>
            <person name="Chillingworth T."/>
            <person name="Davies R.M."/>
            <person name="Feltwell T."/>
            <person name="Holroyd S."/>
            <person name="Jagels K."/>
            <person name="Karlyshev A."/>
            <person name="Moule S."/>
            <person name="Pallen M.J."/>
            <person name="Penn C.W."/>
            <person name="Quail M."/>
            <person name="Rajandream M.A."/>
            <person name="Rutherford K.M."/>
            <person name="VanVliet A."/>
            <person name="Whitehead S."/>
            <person name="Barrell B.G."/>
        </authorList>
    </citation>
    <scope>NUCLEOTIDE SEQUENCE [LARGE SCALE GENOMIC DNA]</scope>
    <source>
        <strain evidence="8">ATCC 700819 / NCTC 11168</strain>
    </source>
</reference>
<gene>
    <name evidence="7" type="ordered locus">Cj0522</name>
</gene>